<evidence type="ECO:0000256" key="4">
    <source>
        <dbReference type="ARBA" id="ARBA00023002"/>
    </source>
</evidence>
<dbReference type="Pfam" id="PF13462">
    <property type="entry name" value="Thioredoxin_4"/>
    <property type="match status" value="1"/>
</dbReference>
<evidence type="ECO:0000256" key="3">
    <source>
        <dbReference type="ARBA" id="ARBA00022729"/>
    </source>
</evidence>
<accession>A0A2D6LZX9</accession>
<feature type="domain" description="Thioredoxin" evidence="8">
    <location>
        <begin position="60"/>
        <end position="252"/>
    </location>
</feature>
<organism evidence="9 10">
    <name type="scientific">Candidatus Iainarchaeum sp</name>
    <dbReference type="NCBI Taxonomy" id="3101447"/>
    <lineage>
        <taxon>Archaea</taxon>
        <taxon>Candidatus Iainarchaeota</taxon>
        <taxon>Candidatus Iainarchaeia</taxon>
        <taxon>Candidatus Iainarchaeales</taxon>
        <taxon>Candidatus Iainarchaeaceae</taxon>
        <taxon>Candidatus Iainarchaeum</taxon>
    </lineage>
</organism>
<dbReference type="EMBL" id="NZBU01000001">
    <property type="protein sequence ID" value="MAG21735.1"/>
    <property type="molecule type" value="Genomic_DNA"/>
</dbReference>
<comment type="similarity">
    <text evidence="2">Belongs to the glutaredoxin family.</text>
</comment>
<dbReference type="PANTHER" id="PTHR13887">
    <property type="entry name" value="GLUTATHIONE S-TRANSFERASE KAPPA"/>
    <property type="match status" value="1"/>
</dbReference>
<evidence type="ECO:0000256" key="6">
    <source>
        <dbReference type="ARBA" id="ARBA00023284"/>
    </source>
</evidence>
<feature type="transmembrane region" description="Helical" evidence="7">
    <location>
        <begin position="12"/>
        <end position="34"/>
    </location>
</feature>
<reference evidence="10" key="1">
    <citation type="submission" date="2017-09" db="EMBL/GenBank/DDBJ databases">
        <title>The Reconstruction of 2,631 Draft Metagenome-Assembled Genomes from the Global Oceans.</title>
        <authorList>
            <person name="Tully B.J."/>
            <person name="Graham E.D."/>
            <person name="Heidelberg J.F."/>
        </authorList>
    </citation>
    <scope>NUCLEOTIDE SEQUENCE [LARGE SCALE GENOMIC DNA]</scope>
</reference>
<dbReference type="InterPro" id="IPR012336">
    <property type="entry name" value="Thioredoxin-like_fold"/>
</dbReference>
<keyword evidence="3" id="KW-0732">Signal</keyword>
<dbReference type="Proteomes" id="UP000226592">
    <property type="component" value="Unassembled WGS sequence"/>
</dbReference>
<dbReference type="Gene3D" id="3.40.30.10">
    <property type="entry name" value="Glutaredoxin"/>
    <property type="match status" value="1"/>
</dbReference>
<dbReference type="AlphaFoldDB" id="A0A2D6LZX9"/>
<keyword evidence="7" id="KW-0472">Membrane</keyword>
<dbReference type="SUPFAM" id="SSF52833">
    <property type="entry name" value="Thioredoxin-like"/>
    <property type="match status" value="1"/>
</dbReference>
<dbReference type="InterPro" id="IPR013766">
    <property type="entry name" value="Thioredoxin_domain"/>
</dbReference>
<keyword evidence="7" id="KW-0812">Transmembrane</keyword>
<gene>
    <name evidence="9" type="ORF">CL943_00320</name>
</gene>
<evidence type="ECO:0000313" key="9">
    <source>
        <dbReference type="EMBL" id="MAG21735.1"/>
    </source>
</evidence>
<evidence type="ECO:0000313" key="10">
    <source>
        <dbReference type="Proteomes" id="UP000226592"/>
    </source>
</evidence>
<proteinExistence type="inferred from homology"/>
<keyword evidence="7" id="KW-1133">Transmembrane helix</keyword>
<keyword evidence="5" id="KW-1015">Disulfide bond</keyword>
<evidence type="ECO:0000256" key="7">
    <source>
        <dbReference type="SAM" id="Phobius"/>
    </source>
</evidence>
<evidence type="ECO:0000256" key="2">
    <source>
        <dbReference type="ARBA" id="ARBA00007787"/>
    </source>
</evidence>
<sequence length="252" mass="28227">MNYKSTVSKYATPLSIIFLALVIVTSLGVTGYFVNKKANFAIEKMDDAIERYFDERAKNVKAAKEAVPLKEPTIAELEAGAELLGNPDAPVLITVFEDFQCPWCQKVQSVLEQVREAYPTQVKIAFRHFPLKSIHRNAENASIAAICAGRQEKFWEYHDILFEKQGDAAGWSKERDKEKSAELLKQFASDLGLDTASFNNCFGNKETSVELERDISYGSSIGIRGTPTVFVNTEKSKVDFKVLKEAIDKVLE</sequence>
<keyword evidence="4" id="KW-0560">Oxidoreductase</keyword>
<protein>
    <recommendedName>
        <fullName evidence="8">Thioredoxin domain-containing protein</fullName>
    </recommendedName>
</protein>
<name>A0A2D6LZX9_9ARCH</name>
<evidence type="ECO:0000256" key="5">
    <source>
        <dbReference type="ARBA" id="ARBA00023157"/>
    </source>
</evidence>
<comment type="caution">
    <text evidence="9">The sequence shown here is derived from an EMBL/GenBank/DDBJ whole genome shotgun (WGS) entry which is preliminary data.</text>
</comment>
<dbReference type="PROSITE" id="PS51352">
    <property type="entry name" value="THIOREDOXIN_2"/>
    <property type="match status" value="1"/>
</dbReference>
<dbReference type="InterPro" id="IPR036249">
    <property type="entry name" value="Thioredoxin-like_sf"/>
</dbReference>
<evidence type="ECO:0000256" key="1">
    <source>
        <dbReference type="ARBA" id="ARBA00005791"/>
    </source>
</evidence>
<dbReference type="GO" id="GO:0016491">
    <property type="term" value="F:oxidoreductase activity"/>
    <property type="evidence" value="ECO:0007669"/>
    <property type="project" value="UniProtKB-KW"/>
</dbReference>
<dbReference type="PROSITE" id="PS00195">
    <property type="entry name" value="GLUTAREDOXIN_1"/>
    <property type="match status" value="1"/>
</dbReference>
<comment type="similarity">
    <text evidence="1">Belongs to the thioredoxin family. DsbA subfamily.</text>
</comment>
<keyword evidence="6" id="KW-0676">Redox-active center</keyword>
<dbReference type="InterPro" id="IPR011767">
    <property type="entry name" value="GLR_AS"/>
</dbReference>
<dbReference type="PANTHER" id="PTHR13887:SF14">
    <property type="entry name" value="DISULFIDE BOND FORMATION PROTEIN D"/>
    <property type="match status" value="1"/>
</dbReference>
<evidence type="ECO:0000259" key="8">
    <source>
        <dbReference type="PROSITE" id="PS51352"/>
    </source>
</evidence>